<feature type="coiled-coil region" evidence="1">
    <location>
        <begin position="855"/>
        <end position="1315"/>
    </location>
</feature>
<feature type="coiled-coil region" evidence="1">
    <location>
        <begin position="631"/>
        <end position="665"/>
    </location>
</feature>
<feature type="coiled-coil region" evidence="1">
    <location>
        <begin position="730"/>
        <end position="798"/>
    </location>
</feature>
<name>A0A803TP04_ANOCA</name>
<evidence type="ECO:0000313" key="4">
    <source>
        <dbReference type="Ensembl" id="ENSACAP00000036944.1"/>
    </source>
</evidence>
<feature type="transmembrane region" description="Helical" evidence="3">
    <location>
        <begin position="12"/>
        <end position="31"/>
    </location>
</feature>
<keyword evidence="3" id="KW-1133">Transmembrane helix</keyword>
<feature type="coiled-coil region" evidence="1">
    <location>
        <begin position="492"/>
        <end position="599"/>
    </location>
</feature>
<proteinExistence type="predicted"/>
<feature type="coiled-coil region" evidence="1">
    <location>
        <begin position="258"/>
        <end position="466"/>
    </location>
</feature>
<dbReference type="GO" id="GO:0005794">
    <property type="term" value="C:Golgi apparatus"/>
    <property type="evidence" value="ECO:0007669"/>
    <property type="project" value="InterPro"/>
</dbReference>
<dbReference type="Proteomes" id="UP000001646">
    <property type="component" value="Unplaced"/>
</dbReference>
<evidence type="ECO:0000256" key="2">
    <source>
        <dbReference type="SAM" id="MobiDB-lite"/>
    </source>
</evidence>
<reference evidence="4" key="3">
    <citation type="submission" date="2025-09" db="UniProtKB">
        <authorList>
            <consortium name="Ensembl"/>
        </authorList>
    </citation>
    <scope>IDENTIFICATION</scope>
</reference>
<sequence length="2833" mass="327706">MTSYVGAQVLNNFQIFIIELMLFYVTWIFHVPLIIHKHLFFCIILLQNSFCYLQLHGTSQAASMSAGDLTEQLAQNKQLITQLKELVKEKENELHNKEQQLKDEKEASEAKISKLKLQNKAKVTSLASQLEELKKQLSGAGSKEGKSEQKKGSRDGDQDNAAASRGKILVLKKKIEELETQNAQRNEELQRKTAEVDAAHQRGAEIDAMLAEKQKKLDEKEAYIIDLQLSCGSNNDAKELLILNNELKNHLSTKEASLQSMQILVQNLTKKVGDSEERCSLLEEQIKNLKSLQSKEKAHFQEREAMYTQNIRMFQNIIQEKEKELMGLAQKHEQELFKMAAKSDASADLEQLLKALKQKLHEKEEVMLGRTQVIVMLQQELDAKDQQLKEINEHLNRLQLEKDNLQSKLNAEKHVMRAQLRDMMEKHENEMKEVKKSHNVEIQVLLEKHETELQEKDQIQLQLQKQLDKLSSGGQNDLEQAVDIDAVIKLKLEQLEAQAKLKMEEASKSEARFLKMKAWSKSTIRQLEDELKNLTSASVNVTALHDRISELEQEKEDLQSTLQSFTELKTQNEELLAKLEVYEEQQRKLQADLEQVTKRAASQPSESGSVDELQSRLLEWQEIVTESEDVHNQIREEKSAMALRMAQIEEEREAIVSGQQELEEELATGQGIDRMQPERRKMAQSSRKLQEDYGFDGKQCFEELNVTLDSTDSAEGENMGGWWPEYTSSNTGLRTVVEELELERNQLQEQILFLEERCRDFEDRLQLQSRMEALQNENDRLQSQLTQLRNQHVRDAEKHQVLVSSFNEQLKGLNERNGLLESLLGEKDQKISSTTEKLEQIEYMRSSLQERDLLNKELSEKLLQTEQKLEDALKKCSAYGVECAEQKALISDLTEKVAAFKEKTVKQDAAVELIRLELEQTNEELDRLNTSHLEERSQLIQDLQRREREIDNLKEVVTEKDKEITALSSSMTEYTEQINILKCQIKCKEDDIREMEGALARVEREAQLLKDVQTADVKDASNKISELSQQLSTMESKLAKEKLENESRTKENEDLFSQIKEFSKTVKELNLEIKTHDVIYTNKLMECESQIKLLKEQISKSTEKLHETERKYKEEIEHLKSQLDEHVSAKEKLNNLLKERENKEQSFINELKSVKDLYNQLTLENAKKDEELAKLSRQLAEHTEHLEMATKSLQEKNNIIISLKDKLKTAEQQSEKEKIKLVEELDNKEMKLTEINNKLQETCEIITKLETERQASILTNSQWQAALEQKEKEFAGQLKTMEDLSSEVKTMESEKQQLISENESLSKLLDIKECELLKRAQTMTEMESKMSATATEHQRILSEVSHDKETFKNKVEELSNLVKQKENSVAEQLIEKQKECGLLADQLSKSRELTEQLCEEIKMFSIQLQDVKDRMMEKEGLLSQKESECSKMGLQLSQEEEKVSSLQKQVQDIKIELEVKSKSLDEKSRLNDGLLRQIEEKQVNVVELEREIERLQGDGIQLSHQLEEKDSVVSSQRLDLEELQKQIAKKMEECTALSDQIVLLVKEVDILKCEKDSALAICSAKSSECDAFQHQLTQHHSEIVFTKHEAHMLKLENEKMKADIETINATFLKKCEGVIPLNVQLSQQGYSVFAFTEQIDTLVSEIKTLKCNFHAKETLLFQKEAVIEQMKEKIDAGEKTYLKMVSDLQSQVQVLHCDIDELRKEVQEKENELKKQTQELKLLKNKSEESDLLRVQLSENMEIISNLQSQIENMTKKTEELSQSVTQKDNFLRQKEEECVNLQACISESSSVQQKHVQSLISEAEQLRAVISEKESMVNNTLLLDNKLKAELQEKETECEMSRKQVKDLEESNFNLKKEINDQKNIINNINRTLAEKEASLLSNVCLVEKLREDLNRNEEKLQLISQLHGQINEMTQEIQKSKELAQVKEEAFLSLPDKFAAQYEQKNKLSATLNKNEDCISELVNSLEQKDLSVQQAESKVQVLTNEIEQLREELQKNSATLKKVLQEKDENIAISQKKLDTLSAELESAKSEYQKTLAQAELWQQNVQNRESELQVLQEKCTQQVKHIEYVNSELSVVNSKFQDYQDHILLIEKLEQVDTLMKDKTLLQENVDRFSVENEQLVKNQNQLQQNVEKLKELNEKLESSENESRMHLSAITLQLENEREQLQMQVSVKCKEVDELKLKVEKLEHGLLASERRCVTELGRATQQNEISLKQLNDAERELKSKDAQIQSLQQEQDMIKKDLTSYLSVLSHSECFLKDSDSDAYQQVIESKTILEQLSALIDKILNQEAEAEALQRVVLEREKEMYHLNMQLESMLSLREEKEQIQNQLERVRDTNQSEMKYLSNELSIAKEALYKQQSLCEEKGIELTDMKKKVSVLQEKSDELEKELENNCKILNTQCQKEAKLAEEVQYKSQVIKNLISQSSQQKDLISTLSQQLKEKDCAVTQVMESLTNEMVKFSDEKNVLTIKLQQLEASQTSIAEEQIQKYKKECELCQVILTKKEETIKDLLDEKTQISVSLEKLSQEKDNLKKKLQASLIVRKDLMQKIENLEKTHQEFTEREDKKAQGVLEQMDEITKQVKSAEALNKNLESQLEGLKEQLLEKDAKIYDMSELLTTKTEYLEELQNNFTELKVALAEQNIMSDKNLIGLQEKDSLLQQKQSELTERERMYGEEHSQLFLTIEHLKANIAKKEEVCEQMNETEDTLHAGGSCRDSTHSLSEIHQLQKEKEILQKKLQALLMARKESSKKNQKIKEEHDTLLARINEITKDFEIIQAEYKALQAVNQKKCEELLLCSLQKTLASSDSVNSEKDVLKKTEDTHLEEIKI</sequence>
<evidence type="ECO:0000256" key="3">
    <source>
        <dbReference type="SAM" id="Phobius"/>
    </source>
</evidence>
<accession>A0A803TP04</accession>
<dbReference type="PANTHER" id="PTHR18887">
    <property type="entry name" value="GOLGI-ASSOCIATED PROTEIN GCP360-RELATED"/>
    <property type="match status" value="1"/>
</dbReference>
<evidence type="ECO:0000313" key="5">
    <source>
        <dbReference type="Proteomes" id="UP000001646"/>
    </source>
</evidence>
<dbReference type="InterPro" id="IPR026202">
    <property type="entry name" value="GOLGB1"/>
</dbReference>
<feature type="region of interest" description="Disordered" evidence="2">
    <location>
        <begin position="136"/>
        <end position="163"/>
    </location>
</feature>
<evidence type="ECO:0000256" key="1">
    <source>
        <dbReference type="SAM" id="Coils"/>
    </source>
</evidence>
<feature type="coiled-coil region" evidence="1">
    <location>
        <begin position="1408"/>
        <end position="1540"/>
    </location>
</feature>
<keyword evidence="5" id="KW-1185">Reference proteome</keyword>
<reference evidence="4" key="2">
    <citation type="submission" date="2025-08" db="UniProtKB">
        <authorList>
            <consortium name="Ensembl"/>
        </authorList>
    </citation>
    <scope>IDENTIFICATION</scope>
</reference>
<reference evidence="4" key="1">
    <citation type="submission" date="2009-12" db="EMBL/GenBank/DDBJ databases">
        <title>The Genome Sequence of Anolis carolinensis (Green Anole Lizard).</title>
        <authorList>
            <consortium name="The Genome Sequencing Platform"/>
            <person name="Di Palma F."/>
            <person name="Alfoldi J."/>
            <person name="Heiman D."/>
            <person name="Young S."/>
            <person name="Grabherr M."/>
            <person name="Johnson J."/>
            <person name="Lander E.S."/>
            <person name="Lindblad-Toh K."/>
        </authorList>
    </citation>
    <scope>NUCLEOTIDE SEQUENCE [LARGE SCALE GENOMIC DNA]</scope>
    <source>
        <strain evidence="4">JBL SC #1</strain>
    </source>
</reference>
<dbReference type="PANTHER" id="PTHR18887:SF4">
    <property type="entry name" value="GOLGIN SUBFAMILY B MEMBER 1-LIKE"/>
    <property type="match status" value="1"/>
</dbReference>
<dbReference type="InParanoid" id="A0A803TP04"/>
<feature type="coiled-coil region" evidence="1">
    <location>
        <begin position="1341"/>
        <end position="1375"/>
    </location>
</feature>
<feature type="coiled-coil region" evidence="1">
    <location>
        <begin position="2688"/>
        <end position="2776"/>
    </location>
</feature>
<keyword evidence="3" id="KW-0812">Transmembrane</keyword>
<feature type="coiled-coil region" evidence="1">
    <location>
        <begin position="69"/>
        <end position="118"/>
    </location>
</feature>
<feature type="coiled-coil region" evidence="1">
    <location>
        <begin position="1797"/>
        <end position="1932"/>
    </location>
</feature>
<feature type="coiled-coil region" evidence="1">
    <location>
        <begin position="1968"/>
        <end position="2062"/>
    </location>
</feature>
<dbReference type="Ensembl" id="ENSACAT00000037727.1">
    <property type="protein sequence ID" value="ENSACAP00000036944.1"/>
    <property type="gene ID" value="ENSACAG00000036981.1"/>
</dbReference>
<feature type="coiled-coil region" evidence="1">
    <location>
        <begin position="1685"/>
        <end position="1764"/>
    </location>
</feature>
<keyword evidence="1" id="KW-0175">Coiled coil</keyword>
<evidence type="ECO:0008006" key="6">
    <source>
        <dbReference type="Google" id="ProtNLM"/>
    </source>
</evidence>
<feature type="compositionally biased region" description="Basic and acidic residues" evidence="2">
    <location>
        <begin position="143"/>
        <end position="157"/>
    </location>
</feature>
<feature type="coiled-coil region" evidence="1">
    <location>
        <begin position="2280"/>
        <end position="2344"/>
    </location>
</feature>
<dbReference type="GeneTree" id="ENSGT00730000111007"/>
<feature type="coiled-coil region" evidence="1">
    <location>
        <begin position="2512"/>
        <end position="2648"/>
    </location>
</feature>
<feature type="coiled-coil region" evidence="1">
    <location>
        <begin position="2114"/>
        <end position="2247"/>
    </location>
</feature>
<organism evidence="4 5">
    <name type="scientific">Anolis carolinensis</name>
    <name type="common">Green anole</name>
    <name type="synonym">American chameleon</name>
    <dbReference type="NCBI Taxonomy" id="28377"/>
    <lineage>
        <taxon>Eukaryota</taxon>
        <taxon>Metazoa</taxon>
        <taxon>Chordata</taxon>
        <taxon>Craniata</taxon>
        <taxon>Vertebrata</taxon>
        <taxon>Euteleostomi</taxon>
        <taxon>Lepidosauria</taxon>
        <taxon>Squamata</taxon>
        <taxon>Bifurcata</taxon>
        <taxon>Unidentata</taxon>
        <taxon>Episquamata</taxon>
        <taxon>Toxicofera</taxon>
        <taxon>Iguania</taxon>
        <taxon>Dactyloidae</taxon>
        <taxon>Anolis</taxon>
    </lineage>
</organism>
<keyword evidence="3" id="KW-0472">Membrane</keyword>
<protein>
    <recommendedName>
        <fullName evidence="6">Golgin subfamily B member 1-like</fullName>
    </recommendedName>
</protein>